<dbReference type="Proteomes" id="UP001056708">
    <property type="component" value="Chromosome"/>
</dbReference>
<gene>
    <name evidence="1" type="ORF">NEA10_05690</name>
</gene>
<name>A0ABY5AV64_9CYAN</name>
<evidence type="ECO:0008006" key="3">
    <source>
        <dbReference type="Google" id="ProtNLM"/>
    </source>
</evidence>
<dbReference type="EMBL" id="CP098611">
    <property type="protein sequence ID" value="USR92216.1"/>
    <property type="molecule type" value="Genomic_DNA"/>
</dbReference>
<evidence type="ECO:0000313" key="1">
    <source>
        <dbReference type="EMBL" id="USR92216.1"/>
    </source>
</evidence>
<proteinExistence type="predicted"/>
<sequence>MNETQRLSQQAKEVLKRAVVKALEKKQRLGQYAVIYQNGRVMHLEPDEIAEKGRG</sequence>
<reference evidence="1" key="1">
    <citation type="submission" date="2022-06" db="EMBL/GenBank/DDBJ databases">
        <title>Genome sequence of Phormidium yuhuli AB48 isolated from an industrial photobioreactor environment.</title>
        <authorList>
            <person name="Qiu Y."/>
            <person name="Noonan A.J.C."/>
            <person name="Dofher K."/>
            <person name="Koch M."/>
            <person name="Kieft B."/>
            <person name="Lin X."/>
            <person name="Ziels R.M."/>
            <person name="Hallam S.J."/>
        </authorList>
    </citation>
    <scope>NUCLEOTIDE SEQUENCE</scope>
    <source>
        <strain evidence="1">AB48</strain>
    </source>
</reference>
<evidence type="ECO:0000313" key="2">
    <source>
        <dbReference type="Proteomes" id="UP001056708"/>
    </source>
</evidence>
<protein>
    <recommendedName>
        <fullName evidence="3">DUF2292 domain-containing protein</fullName>
    </recommendedName>
</protein>
<accession>A0ABY5AV64</accession>
<keyword evidence="2" id="KW-1185">Reference proteome</keyword>
<organism evidence="1 2">
    <name type="scientific">Phormidium yuhuli AB48</name>
    <dbReference type="NCBI Taxonomy" id="2940671"/>
    <lineage>
        <taxon>Bacteria</taxon>
        <taxon>Bacillati</taxon>
        <taxon>Cyanobacteriota</taxon>
        <taxon>Cyanophyceae</taxon>
        <taxon>Oscillatoriophycideae</taxon>
        <taxon>Oscillatoriales</taxon>
        <taxon>Oscillatoriaceae</taxon>
        <taxon>Phormidium</taxon>
        <taxon>Phormidium yuhuli</taxon>
    </lineage>
</organism>
<dbReference type="RefSeq" id="WP_252664287.1">
    <property type="nucleotide sequence ID" value="NZ_CP098611.1"/>
</dbReference>